<dbReference type="AlphaFoldDB" id="A0A2P4YTR0"/>
<proteinExistence type="predicted"/>
<dbReference type="GO" id="GO:0016787">
    <property type="term" value="F:hydrolase activity"/>
    <property type="evidence" value="ECO:0007669"/>
    <property type="project" value="UniProtKB-KW"/>
</dbReference>
<protein>
    <submittedName>
        <fullName evidence="1">Ubiquitin carboxyl-terminal hydrolase</fullName>
    </submittedName>
</protein>
<name>A0A2P4YTR0_9STRA</name>
<dbReference type="SUPFAM" id="SSF54001">
    <property type="entry name" value="Cysteine proteinases"/>
    <property type="match status" value="1"/>
</dbReference>
<dbReference type="EMBL" id="NCKW01000144">
    <property type="protein sequence ID" value="POM81195.1"/>
    <property type="molecule type" value="Genomic_DNA"/>
</dbReference>
<dbReference type="OrthoDB" id="94677at2759"/>
<sequence length="100" mass="11669">MLARDRMLSDIIMDFSLSCICNTLKDCYALDSFAPTMGYALPPKERISRFNYIVLPVHLNVIHWESSFLSYHGNPIITPYYYEPLCSKAYRATMEIVYEE</sequence>
<organism evidence="1 2">
    <name type="scientific">Phytophthora palmivora</name>
    <dbReference type="NCBI Taxonomy" id="4796"/>
    <lineage>
        <taxon>Eukaryota</taxon>
        <taxon>Sar</taxon>
        <taxon>Stramenopiles</taxon>
        <taxon>Oomycota</taxon>
        <taxon>Peronosporomycetes</taxon>
        <taxon>Peronosporales</taxon>
        <taxon>Peronosporaceae</taxon>
        <taxon>Phytophthora</taxon>
    </lineage>
</organism>
<evidence type="ECO:0000313" key="1">
    <source>
        <dbReference type="EMBL" id="POM81195.1"/>
    </source>
</evidence>
<keyword evidence="2" id="KW-1185">Reference proteome</keyword>
<reference evidence="1 2" key="1">
    <citation type="journal article" date="2017" name="Genome Biol. Evol.">
        <title>Phytophthora megakarya and P. palmivora, closely related causal agents of cacao black pod rot, underwent increases in genome sizes and gene numbers by different mechanisms.</title>
        <authorList>
            <person name="Ali S.S."/>
            <person name="Shao J."/>
            <person name="Lary D.J."/>
            <person name="Kronmiller B."/>
            <person name="Shen D."/>
            <person name="Strem M.D."/>
            <person name="Amoako-Attah I."/>
            <person name="Akrofi A.Y."/>
            <person name="Begoude B.A."/>
            <person name="Ten Hoopen G.M."/>
            <person name="Coulibaly K."/>
            <person name="Kebe B.I."/>
            <person name="Melnick R.L."/>
            <person name="Guiltinan M.J."/>
            <person name="Tyler B.M."/>
            <person name="Meinhardt L.W."/>
            <person name="Bailey B.A."/>
        </authorList>
    </citation>
    <scope>NUCLEOTIDE SEQUENCE [LARGE SCALE GENOMIC DNA]</scope>
    <source>
        <strain evidence="2">sbr112.9</strain>
    </source>
</reference>
<evidence type="ECO:0000313" key="2">
    <source>
        <dbReference type="Proteomes" id="UP000237271"/>
    </source>
</evidence>
<dbReference type="Proteomes" id="UP000237271">
    <property type="component" value="Unassembled WGS sequence"/>
</dbReference>
<dbReference type="InterPro" id="IPR038765">
    <property type="entry name" value="Papain-like_cys_pep_sf"/>
</dbReference>
<comment type="caution">
    <text evidence="1">The sequence shown here is derived from an EMBL/GenBank/DDBJ whole genome shotgun (WGS) entry which is preliminary data.</text>
</comment>
<keyword evidence="1" id="KW-0378">Hydrolase</keyword>
<accession>A0A2P4YTR0</accession>
<gene>
    <name evidence="1" type="ORF">PHPALM_877</name>
</gene>